<sequence length="87" mass="10228">MQKRSPKHRLIYLVINDDVLKALLGRKAVKHLLMGFPAKRFAMELGNKMAYHKTWWFRQNFADSSVVLLSDYQASIRNQDFFLGDIK</sequence>
<evidence type="ECO:0000313" key="2">
    <source>
        <dbReference type="Proteomes" id="UP000861567"/>
    </source>
</evidence>
<reference evidence="1" key="1">
    <citation type="journal article" date="2018" name="Genome Biol.">
        <title>SKESA: strategic k-mer extension for scrupulous assemblies.</title>
        <authorList>
            <person name="Souvorov A."/>
            <person name="Agarwala R."/>
            <person name="Lipman D.J."/>
        </authorList>
    </citation>
    <scope>NUCLEOTIDE SEQUENCE</scope>
    <source>
        <strain evidence="1">D3612</strain>
    </source>
</reference>
<gene>
    <name evidence="1" type="ORF">I8Y58_002834</name>
</gene>
<evidence type="ECO:0000313" key="1">
    <source>
        <dbReference type="EMBL" id="HAT1597574.1"/>
    </source>
</evidence>
<dbReference type="AlphaFoldDB" id="A0AAN5KTK8"/>
<accession>A0AAN5KTK8</accession>
<organism evidence="1 2">
    <name type="scientific">Legionella pneumophila</name>
    <dbReference type="NCBI Taxonomy" id="446"/>
    <lineage>
        <taxon>Bacteria</taxon>
        <taxon>Pseudomonadati</taxon>
        <taxon>Pseudomonadota</taxon>
        <taxon>Gammaproteobacteria</taxon>
        <taxon>Legionellales</taxon>
        <taxon>Legionellaceae</taxon>
        <taxon>Legionella</taxon>
    </lineage>
</organism>
<proteinExistence type="predicted"/>
<reference evidence="1" key="2">
    <citation type="submission" date="2020-11" db="EMBL/GenBank/DDBJ databases">
        <authorList>
            <consortium name="NCBI Pathogen Detection Project"/>
        </authorList>
    </citation>
    <scope>NUCLEOTIDE SEQUENCE</scope>
    <source>
        <strain evidence="1">D3612</strain>
    </source>
</reference>
<name>A0AAN5KTK8_LEGPN</name>
<comment type="caution">
    <text evidence="1">The sequence shown here is derived from an EMBL/GenBank/DDBJ whole genome shotgun (WGS) entry which is preliminary data.</text>
</comment>
<protein>
    <submittedName>
        <fullName evidence="1">Uncharacterized protein</fullName>
    </submittedName>
</protein>
<dbReference type="EMBL" id="DACSEI010000046">
    <property type="protein sequence ID" value="HAT1597574.1"/>
    <property type="molecule type" value="Genomic_DNA"/>
</dbReference>
<dbReference type="Proteomes" id="UP000861567">
    <property type="component" value="Unassembled WGS sequence"/>
</dbReference>